<dbReference type="InterPro" id="IPR058353">
    <property type="entry name" value="DUF8040"/>
</dbReference>
<evidence type="ECO:0000259" key="1">
    <source>
        <dbReference type="Pfam" id="PF26138"/>
    </source>
</evidence>
<evidence type="ECO:0000313" key="2">
    <source>
        <dbReference type="EMBL" id="KAG5627703.1"/>
    </source>
</evidence>
<reference evidence="2 3" key="1">
    <citation type="submission" date="2020-09" db="EMBL/GenBank/DDBJ databases">
        <title>De no assembly of potato wild relative species, Solanum commersonii.</title>
        <authorList>
            <person name="Cho K."/>
        </authorList>
    </citation>
    <scope>NUCLEOTIDE SEQUENCE [LARGE SCALE GENOMIC DNA]</scope>
    <source>
        <strain evidence="2">LZ3.2</strain>
        <tissue evidence="2">Leaf</tissue>
    </source>
</reference>
<sequence>MDRNSFHTLVLLTKEVGGLTDSKYMSSSEKLAMFSNILAHHENRSIKVDYFRSGWSVSQAFNECLKVILKLAPLLLLTPNRCLKMSLTIDGDGLRYMHFQLGIY</sequence>
<dbReference type="Pfam" id="PF26138">
    <property type="entry name" value="DUF8040"/>
    <property type="match status" value="1"/>
</dbReference>
<comment type="caution">
    <text evidence="2">The sequence shown here is derived from an EMBL/GenBank/DDBJ whole genome shotgun (WGS) entry which is preliminary data.</text>
</comment>
<dbReference type="EMBL" id="JACXVP010000002">
    <property type="protein sequence ID" value="KAG5627703.1"/>
    <property type="molecule type" value="Genomic_DNA"/>
</dbReference>
<keyword evidence="3" id="KW-1185">Reference proteome</keyword>
<feature type="domain" description="DUF8040" evidence="1">
    <location>
        <begin position="1"/>
        <end position="69"/>
    </location>
</feature>
<name>A0A9J6AU69_SOLCO</name>
<gene>
    <name evidence="2" type="ORF">H5410_012921</name>
</gene>
<protein>
    <recommendedName>
        <fullName evidence="1">DUF8040 domain-containing protein</fullName>
    </recommendedName>
</protein>
<evidence type="ECO:0000313" key="3">
    <source>
        <dbReference type="Proteomes" id="UP000824120"/>
    </source>
</evidence>
<organism evidence="2 3">
    <name type="scientific">Solanum commersonii</name>
    <name type="common">Commerson's wild potato</name>
    <name type="synonym">Commerson's nightshade</name>
    <dbReference type="NCBI Taxonomy" id="4109"/>
    <lineage>
        <taxon>Eukaryota</taxon>
        <taxon>Viridiplantae</taxon>
        <taxon>Streptophyta</taxon>
        <taxon>Embryophyta</taxon>
        <taxon>Tracheophyta</taxon>
        <taxon>Spermatophyta</taxon>
        <taxon>Magnoliopsida</taxon>
        <taxon>eudicotyledons</taxon>
        <taxon>Gunneridae</taxon>
        <taxon>Pentapetalae</taxon>
        <taxon>asterids</taxon>
        <taxon>lamiids</taxon>
        <taxon>Solanales</taxon>
        <taxon>Solanaceae</taxon>
        <taxon>Solanoideae</taxon>
        <taxon>Solaneae</taxon>
        <taxon>Solanum</taxon>
    </lineage>
</organism>
<proteinExistence type="predicted"/>
<dbReference type="OrthoDB" id="1698839at2759"/>
<dbReference type="AlphaFoldDB" id="A0A9J6AU69"/>
<accession>A0A9J6AU69</accession>
<dbReference type="Proteomes" id="UP000824120">
    <property type="component" value="Chromosome 2"/>
</dbReference>